<evidence type="ECO:0000259" key="4">
    <source>
        <dbReference type="PROSITE" id="PS50995"/>
    </source>
</evidence>
<keyword evidence="1" id="KW-0805">Transcription regulation</keyword>
<dbReference type="AlphaFoldDB" id="A0A560BV99"/>
<dbReference type="Proteomes" id="UP000318529">
    <property type="component" value="Unassembled WGS sequence"/>
</dbReference>
<proteinExistence type="predicted"/>
<keyword evidence="3" id="KW-0804">Transcription</keyword>
<name>A0A560BV99_AZOBR</name>
<evidence type="ECO:0000313" key="5">
    <source>
        <dbReference type="EMBL" id="TWA76536.1"/>
    </source>
</evidence>
<feature type="domain" description="HTH marR-type" evidence="4">
    <location>
        <begin position="18"/>
        <end position="151"/>
    </location>
</feature>
<dbReference type="PANTHER" id="PTHR33164">
    <property type="entry name" value="TRANSCRIPTIONAL REGULATOR, MARR FAMILY"/>
    <property type="match status" value="1"/>
</dbReference>
<reference evidence="5 6" key="1">
    <citation type="submission" date="2019-06" db="EMBL/GenBank/DDBJ databases">
        <title>Genomic Encyclopedia of Type Strains, Phase IV (KMG-V): Genome sequencing to study the core and pangenomes of soil and plant-associated prokaryotes.</title>
        <authorList>
            <person name="Whitman W."/>
        </authorList>
    </citation>
    <scope>NUCLEOTIDE SEQUENCE [LARGE SCALE GENOMIC DNA]</scope>
    <source>
        <strain evidence="5 6">BR 11650</strain>
    </source>
</reference>
<comment type="caution">
    <text evidence="5">The sequence shown here is derived from an EMBL/GenBank/DDBJ whole genome shotgun (WGS) entry which is preliminary data.</text>
</comment>
<dbReference type="InterPro" id="IPR039422">
    <property type="entry name" value="MarR/SlyA-like"/>
</dbReference>
<dbReference type="PRINTS" id="PR00598">
    <property type="entry name" value="HTHMARR"/>
</dbReference>
<evidence type="ECO:0000256" key="3">
    <source>
        <dbReference type="ARBA" id="ARBA00023163"/>
    </source>
</evidence>
<evidence type="ECO:0000313" key="6">
    <source>
        <dbReference type="Proteomes" id="UP000318529"/>
    </source>
</evidence>
<evidence type="ECO:0000256" key="1">
    <source>
        <dbReference type="ARBA" id="ARBA00023015"/>
    </source>
</evidence>
<dbReference type="InterPro" id="IPR000835">
    <property type="entry name" value="HTH_MarR-typ"/>
</dbReference>
<keyword evidence="2" id="KW-0238">DNA-binding</keyword>
<dbReference type="PROSITE" id="PS50995">
    <property type="entry name" value="HTH_MARR_2"/>
    <property type="match status" value="1"/>
</dbReference>
<sequence>MQSNGPPTPAPTPAPDFPSNFGIHLFRAAHLWRREANKVLAESGFSSSVISPLMLLNELGDGMRQRELAEEMGVEGPSLVRLLDSLEAAKLVERREAPDDRRAKTLHLTDEGRDLLVRVNAALNDVRRRLLEGASGPEIAGAMRAMAAIESNARAMKG</sequence>
<dbReference type="RefSeq" id="WP_145689941.1">
    <property type="nucleotide sequence ID" value="NZ_VITH01000018.1"/>
</dbReference>
<dbReference type="SUPFAM" id="SSF46785">
    <property type="entry name" value="Winged helix' DNA-binding domain"/>
    <property type="match status" value="1"/>
</dbReference>
<dbReference type="InterPro" id="IPR036390">
    <property type="entry name" value="WH_DNA-bd_sf"/>
</dbReference>
<dbReference type="GO" id="GO:0006950">
    <property type="term" value="P:response to stress"/>
    <property type="evidence" value="ECO:0007669"/>
    <property type="project" value="TreeGrafter"/>
</dbReference>
<dbReference type="Gene3D" id="1.10.10.10">
    <property type="entry name" value="Winged helix-like DNA-binding domain superfamily/Winged helix DNA-binding domain"/>
    <property type="match status" value="1"/>
</dbReference>
<dbReference type="SMART" id="SM00347">
    <property type="entry name" value="HTH_MARR"/>
    <property type="match status" value="1"/>
</dbReference>
<dbReference type="Pfam" id="PF12802">
    <property type="entry name" value="MarR_2"/>
    <property type="match status" value="1"/>
</dbReference>
<dbReference type="GO" id="GO:0003700">
    <property type="term" value="F:DNA-binding transcription factor activity"/>
    <property type="evidence" value="ECO:0007669"/>
    <property type="project" value="InterPro"/>
</dbReference>
<accession>A0A560BV99</accession>
<gene>
    <name evidence="5" type="ORF">FBZ83_11875</name>
</gene>
<dbReference type="GO" id="GO:0003677">
    <property type="term" value="F:DNA binding"/>
    <property type="evidence" value="ECO:0007669"/>
    <property type="project" value="UniProtKB-KW"/>
</dbReference>
<dbReference type="EMBL" id="VITH01000018">
    <property type="protein sequence ID" value="TWA76536.1"/>
    <property type="molecule type" value="Genomic_DNA"/>
</dbReference>
<dbReference type="PANTHER" id="PTHR33164:SF64">
    <property type="entry name" value="TRANSCRIPTIONAL REGULATOR SLYA"/>
    <property type="match status" value="1"/>
</dbReference>
<evidence type="ECO:0000256" key="2">
    <source>
        <dbReference type="ARBA" id="ARBA00023125"/>
    </source>
</evidence>
<protein>
    <submittedName>
        <fullName evidence="5">MarR family transcriptional regulator for hemolysin</fullName>
    </submittedName>
</protein>
<dbReference type="InterPro" id="IPR036388">
    <property type="entry name" value="WH-like_DNA-bd_sf"/>
</dbReference>
<organism evidence="5 6">
    <name type="scientific">Azospirillum brasilense</name>
    <dbReference type="NCBI Taxonomy" id="192"/>
    <lineage>
        <taxon>Bacteria</taxon>
        <taxon>Pseudomonadati</taxon>
        <taxon>Pseudomonadota</taxon>
        <taxon>Alphaproteobacteria</taxon>
        <taxon>Rhodospirillales</taxon>
        <taxon>Azospirillaceae</taxon>
        <taxon>Azospirillum</taxon>
    </lineage>
</organism>